<gene>
    <name evidence="1" type="ORF">L6452_32299</name>
</gene>
<protein>
    <submittedName>
        <fullName evidence="1">Uncharacterized protein</fullName>
    </submittedName>
</protein>
<dbReference type="Proteomes" id="UP001055879">
    <property type="component" value="Linkage Group LG11"/>
</dbReference>
<dbReference type="EMBL" id="CM042057">
    <property type="protein sequence ID" value="KAI3692483.1"/>
    <property type="molecule type" value="Genomic_DNA"/>
</dbReference>
<accession>A0ACB8Z4L0</accession>
<evidence type="ECO:0000313" key="1">
    <source>
        <dbReference type="EMBL" id="KAI3692483.1"/>
    </source>
</evidence>
<proteinExistence type="predicted"/>
<evidence type="ECO:0000313" key="2">
    <source>
        <dbReference type="Proteomes" id="UP001055879"/>
    </source>
</evidence>
<comment type="caution">
    <text evidence="1">The sequence shown here is derived from an EMBL/GenBank/DDBJ whole genome shotgun (WGS) entry which is preliminary data.</text>
</comment>
<organism evidence="1 2">
    <name type="scientific">Arctium lappa</name>
    <name type="common">Greater burdock</name>
    <name type="synonym">Lappa major</name>
    <dbReference type="NCBI Taxonomy" id="4217"/>
    <lineage>
        <taxon>Eukaryota</taxon>
        <taxon>Viridiplantae</taxon>
        <taxon>Streptophyta</taxon>
        <taxon>Embryophyta</taxon>
        <taxon>Tracheophyta</taxon>
        <taxon>Spermatophyta</taxon>
        <taxon>Magnoliopsida</taxon>
        <taxon>eudicotyledons</taxon>
        <taxon>Gunneridae</taxon>
        <taxon>Pentapetalae</taxon>
        <taxon>asterids</taxon>
        <taxon>campanulids</taxon>
        <taxon>Asterales</taxon>
        <taxon>Asteraceae</taxon>
        <taxon>Carduoideae</taxon>
        <taxon>Cardueae</taxon>
        <taxon>Arctiinae</taxon>
        <taxon>Arctium</taxon>
    </lineage>
</organism>
<sequence>MASKGTTTPPHSTVKSPASPPAYMGTSGVKHHLVVDVVLRVMLFATALVSIIVMVTSKQTKLIPVAPGLVIPLDAKFNQSPSFIYYVAALSVACLHSIITGVISILALIKQKGSSTGVLCHFVILDAMLLGIMTSATGAAGAVAYIGFKGNSHTRWNKVCDIYDSFCGHVAASVALSALPSVALILLVWLSVYVLSKKIARR</sequence>
<reference evidence="2" key="1">
    <citation type="journal article" date="2022" name="Mol. Ecol. Resour.">
        <title>The genomes of chicory, endive, great burdock and yacon provide insights into Asteraceae palaeo-polyploidization history and plant inulin production.</title>
        <authorList>
            <person name="Fan W."/>
            <person name="Wang S."/>
            <person name="Wang H."/>
            <person name="Wang A."/>
            <person name="Jiang F."/>
            <person name="Liu H."/>
            <person name="Zhao H."/>
            <person name="Xu D."/>
            <person name="Zhang Y."/>
        </authorList>
    </citation>
    <scope>NUCLEOTIDE SEQUENCE [LARGE SCALE GENOMIC DNA]</scope>
    <source>
        <strain evidence="2">cv. Niubang</strain>
    </source>
</reference>
<keyword evidence="2" id="KW-1185">Reference proteome</keyword>
<name>A0ACB8Z4L0_ARCLA</name>
<reference evidence="1 2" key="2">
    <citation type="journal article" date="2022" name="Mol. Ecol. Resour.">
        <title>The genomes of chicory, endive, great burdock and yacon provide insights into Asteraceae paleo-polyploidization history and plant inulin production.</title>
        <authorList>
            <person name="Fan W."/>
            <person name="Wang S."/>
            <person name="Wang H."/>
            <person name="Wang A."/>
            <person name="Jiang F."/>
            <person name="Liu H."/>
            <person name="Zhao H."/>
            <person name="Xu D."/>
            <person name="Zhang Y."/>
        </authorList>
    </citation>
    <scope>NUCLEOTIDE SEQUENCE [LARGE SCALE GENOMIC DNA]</scope>
    <source>
        <strain evidence="2">cv. Niubang</strain>
    </source>
</reference>